<organism evidence="3 4">
    <name type="scientific">Syncephalastrum racemosum</name>
    <name type="common">Filamentous fungus</name>
    <dbReference type="NCBI Taxonomy" id="13706"/>
    <lineage>
        <taxon>Eukaryota</taxon>
        <taxon>Fungi</taxon>
        <taxon>Fungi incertae sedis</taxon>
        <taxon>Mucoromycota</taxon>
        <taxon>Mucoromycotina</taxon>
        <taxon>Mucoromycetes</taxon>
        <taxon>Mucorales</taxon>
        <taxon>Syncephalastraceae</taxon>
        <taxon>Syncephalastrum</taxon>
    </lineage>
</organism>
<dbReference type="InParanoid" id="A0A1X2HL19"/>
<evidence type="ECO:0000256" key="2">
    <source>
        <dbReference type="SAM" id="Phobius"/>
    </source>
</evidence>
<feature type="compositionally biased region" description="Basic and acidic residues" evidence="1">
    <location>
        <begin position="35"/>
        <end position="45"/>
    </location>
</feature>
<feature type="transmembrane region" description="Helical" evidence="2">
    <location>
        <begin position="52"/>
        <end position="77"/>
    </location>
</feature>
<feature type="region of interest" description="Disordered" evidence="1">
    <location>
        <begin position="1"/>
        <end position="45"/>
    </location>
</feature>
<evidence type="ECO:0000313" key="4">
    <source>
        <dbReference type="Proteomes" id="UP000242180"/>
    </source>
</evidence>
<keyword evidence="4" id="KW-1185">Reference proteome</keyword>
<keyword evidence="2" id="KW-1133">Transmembrane helix</keyword>
<dbReference type="Proteomes" id="UP000242180">
    <property type="component" value="Unassembled WGS sequence"/>
</dbReference>
<dbReference type="EMBL" id="MCGN01000002">
    <property type="protein sequence ID" value="ORY99973.1"/>
    <property type="molecule type" value="Genomic_DNA"/>
</dbReference>
<evidence type="ECO:0000256" key="1">
    <source>
        <dbReference type="SAM" id="MobiDB-lite"/>
    </source>
</evidence>
<feature type="transmembrane region" description="Helical" evidence="2">
    <location>
        <begin position="509"/>
        <end position="529"/>
    </location>
</feature>
<dbReference type="AlphaFoldDB" id="A0A1X2HL19"/>
<dbReference type="Pfam" id="PF11374">
    <property type="entry name" value="DUF3176"/>
    <property type="match status" value="1"/>
</dbReference>
<dbReference type="STRING" id="13706.A0A1X2HL19"/>
<feature type="compositionally biased region" description="Basic and acidic residues" evidence="1">
    <location>
        <begin position="1"/>
        <end position="10"/>
    </location>
</feature>
<gene>
    <name evidence="3" type="ORF">BCR43DRAFT_521167</name>
</gene>
<evidence type="ECO:0000313" key="3">
    <source>
        <dbReference type="EMBL" id="ORY99973.1"/>
    </source>
</evidence>
<accession>A0A1X2HL19</accession>
<feature type="transmembrane region" description="Helical" evidence="2">
    <location>
        <begin position="97"/>
        <end position="117"/>
    </location>
</feature>
<dbReference type="InterPro" id="IPR021514">
    <property type="entry name" value="DUF3176"/>
</dbReference>
<keyword evidence="2" id="KW-0472">Membrane</keyword>
<reference evidence="3 4" key="1">
    <citation type="submission" date="2016-07" db="EMBL/GenBank/DDBJ databases">
        <title>Pervasive Adenine N6-methylation of Active Genes in Fungi.</title>
        <authorList>
            <consortium name="DOE Joint Genome Institute"/>
            <person name="Mondo S.J."/>
            <person name="Dannebaum R.O."/>
            <person name="Kuo R.C."/>
            <person name="Labutti K."/>
            <person name="Haridas S."/>
            <person name="Kuo A."/>
            <person name="Salamov A."/>
            <person name="Ahrendt S.R."/>
            <person name="Lipzen A."/>
            <person name="Sullivan W."/>
            <person name="Andreopoulos W.B."/>
            <person name="Clum A."/>
            <person name="Lindquist E."/>
            <person name="Daum C."/>
            <person name="Ramamoorthy G.K."/>
            <person name="Gryganskyi A."/>
            <person name="Culley D."/>
            <person name="Magnuson J.K."/>
            <person name="James T.Y."/>
            <person name="O'Malley M.A."/>
            <person name="Stajich J.E."/>
            <person name="Spatafora J.W."/>
            <person name="Visel A."/>
            <person name="Grigoriev I.V."/>
        </authorList>
    </citation>
    <scope>NUCLEOTIDE SEQUENCE [LARGE SCALE GENOMIC DNA]</scope>
    <source>
        <strain evidence="3 4">NRRL 2496</strain>
    </source>
</reference>
<name>A0A1X2HL19_SYNRA</name>
<proteinExistence type="predicted"/>
<comment type="caution">
    <text evidence="3">The sequence shown here is derived from an EMBL/GenBank/DDBJ whole genome shotgun (WGS) entry which is preliminary data.</text>
</comment>
<protein>
    <submittedName>
        <fullName evidence="3">Uncharacterized protein</fullName>
    </submittedName>
</protein>
<dbReference type="OrthoDB" id="5376804at2759"/>
<sequence>MSAADRDPSPDNRTPFLQQHSSSSAPPRYDQIEQTTEKSPAKERLSQNTKDFAAIGFLPTLNVITTTIFVGILIYGYQAADHKTVEFTIASMRIPTFISLFMALIKMCIAGGIGYALSEYKWIRLQEGTKLSTLEVYDASSRGIGGILRVLTAIRPDRVLLPLIILQLGLIAMGPASQEVLTVAPYTWCTNATDVIFTDLRTDDVSMGFEDIRSFRGLQANYLLQFAFELASRNFVPPMNMNCPDDSESCSYYDIPLIVTVPNCVEASFDTVEIISGQDRNLIVPYTTYINYTETLSYQLAAAPAAYYAPSMLHRTGYDANNFTYANASAVPNPSDYAGDQQFVFITRDNKAAGTTSLRSADAKVYNCTLQSYFNMTYIQNNATSMLQAQVSSRPIEMDYAKLADPSYWKGNVSEEDRIMRNAYAMQVSFINYLVLSDQSTFRNDIAGTWSIYVGPKSPDTNTAIDLLDSLLTYMAIMVVHSRPESRRQVKGEACYRLPEVYQLDPRRYYPVCLVLLIPMVWWVAVYCLSLKRLGVSRGHSQVALLVTGFTTALKKRFKGYSHADSNRIFEKAKTVDVVFGESKSRHGRRGHAAFGEPNELQRIPGRRPSLPRI</sequence>
<feature type="compositionally biased region" description="Polar residues" evidence="1">
    <location>
        <begin position="11"/>
        <end position="25"/>
    </location>
</feature>
<keyword evidence="2" id="KW-0812">Transmembrane</keyword>